<organism evidence="10 11">
    <name type="scientific">Marine Group III euryarchaeote CG-Epi3</name>
    <dbReference type="NCBI Taxonomy" id="1888997"/>
    <lineage>
        <taxon>Archaea</taxon>
        <taxon>Methanobacteriati</taxon>
        <taxon>Thermoplasmatota</taxon>
        <taxon>Thermoplasmata</taxon>
        <taxon>Candidatus Thermoprofundales</taxon>
    </lineage>
</organism>
<gene>
    <name evidence="10" type="ORF">BEU00_00360</name>
</gene>
<dbReference type="Proteomes" id="UP000183138">
    <property type="component" value="Unassembled WGS sequence"/>
</dbReference>
<accession>A0A1J5TQY0</accession>
<evidence type="ECO:0000313" key="10">
    <source>
        <dbReference type="EMBL" id="OIR23337.1"/>
    </source>
</evidence>
<keyword evidence="4" id="KW-0479">Metal-binding</keyword>
<sequence length="488" mass="53259">MASVINELKPEIIWKHFETLTKIPRPSKHEEKILAYLKKFANDRKLEMREDDTGNIVVLRPGSGGGENAPTVIIQSHVDMVCEKNRDSNHDFMNDPLKLYIENGWLKAEGTTLGADNGIGVAAAMALLDMPNDSTLPPLECLFTVDEETGLTGAFALNGEILKGRTMLNLDTEDWGEICIGCAGGGDSSIHLPIDYQNASSDYLSFQLSVEGLKGGHSGVDIHEERGNAIVFISSIIDNVLENTKSSLVSIDGGDKHNAIPREAFANIIIHPESVSDGQNLVSNRTDALKKEFGTMEPNLSIKFTGSEDTSEKCFSTESQTKLIGLLRTLPHGVLKYSHDVKGLVETSNNLASVKTENTGINIVCSTRSSISEALELQRERIKIMSKAFGAKTNQDEAYPGWAPNVSSPVLETTTKIYTKLLGKEPHICAIHAGLECGVIGEKVEGMDMVSFGPTIKGPHSPDERVEISSVDKFWELLLKILQELSKK</sequence>
<dbReference type="FunFam" id="3.40.630.10:FF:000018">
    <property type="entry name" value="Aminoacyl-histidine dipeptidase PepD"/>
    <property type="match status" value="1"/>
</dbReference>
<comment type="cofactor">
    <cofactor evidence="2">
        <name>Zn(2+)</name>
        <dbReference type="ChEBI" id="CHEBI:29105"/>
    </cofactor>
</comment>
<dbReference type="GO" id="GO:0046872">
    <property type="term" value="F:metal ion binding"/>
    <property type="evidence" value="ECO:0007669"/>
    <property type="project" value="UniProtKB-KW"/>
</dbReference>
<dbReference type="PANTHER" id="PTHR43501">
    <property type="entry name" value="CYTOSOL NON-SPECIFIC DIPEPTIDASE"/>
    <property type="match status" value="1"/>
</dbReference>
<dbReference type="Pfam" id="PF07687">
    <property type="entry name" value="M20_dimer"/>
    <property type="match status" value="1"/>
</dbReference>
<name>A0A1J5TQY0_9ARCH</name>
<dbReference type="Gene3D" id="3.40.630.10">
    <property type="entry name" value="Zn peptidases"/>
    <property type="match status" value="2"/>
</dbReference>
<dbReference type="InterPro" id="IPR001160">
    <property type="entry name" value="Peptidase_M20C"/>
</dbReference>
<evidence type="ECO:0000256" key="6">
    <source>
        <dbReference type="ARBA" id="ARBA00022833"/>
    </source>
</evidence>
<dbReference type="PRINTS" id="PR00934">
    <property type="entry name" value="XHISDIPTASE"/>
</dbReference>
<comment type="cofactor">
    <cofactor evidence="1">
        <name>Co(2+)</name>
        <dbReference type="ChEBI" id="CHEBI:48828"/>
    </cofactor>
</comment>
<dbReference type="SUPFAM" id="SSF53187">
    <property type="entry name" value="Zn-dependent exopeptidases"/>
    <property type="match status" value="1"/>
</dbReference>
<evidence type="ECO:0000256" key="7">
    <source>
        <dbReference type="ARBA" id="ARBA00023049"/>
    </source>
</evidence>
<evidence type="ECO:0000256" key="1">
    <source>
        <dbReference type="ARBA" id="ARBA00001941"/>
    </source>
</evidence>
<evidence type="ECO:0000256" key="3">
    <source>
        <dbReference type="ARBA" id="ARBA00022670"/>
    </source>
</evidence>
<keyword evidence="5" id="KW-0378">Hydrolase</keyword>
<dbReference type="NCBIfam" id="TIGR01893">
    <property type="entry name" value="aa-his-dipept"/>
    <property type="match status" value="1"/>
</dbReference>
<proteinExistence type="predicted"/>
<dbReference type="AlphaFoldDB" id="A0A1J5TQY0"/>
<feature type="domain" description="Peptidase M20 dimerisation" evidence="9">
    <location>
        <begin position="211"/>
        <end position="293"/>
    </location>
</feature>
<dbReference type="EMBL" id="MIYY01000012">
    <property type="protein sequence ID" value="OIR23337.1"/>
    <property type="molecule type" value="Genomic_DNA"/>
</dbReference>
<evidence type="ECO:0000256" key="8">
    <source>
        <dbReference type="ARBA" id="ARBA00023285"/>
    </source>
</evidence>
<reference evidence="10 11" key="1">
    <citation type="submission" date="2016-08" db="EMBL/GenBank/DDBJ databases">
        <title>New Insights into Marine Group III Euryarchaeota, from dark to light.</title>
        <authorList>
            <person name="Haro-Moreno J.M."/>
            <person name="Rodriguez-Valera F."/>
            <person name="Lopez-Garcia P."/>
            <person name="Moreira D."/>
            <person name="Martin-Cuadrado A.B."/>
        </authorList>
    </citation>
    <scope>NUCLEOTIDE SEQUENCE [LARGE SCALE GENOMIC DNA]</scope>
    <source>
        <strain evidence="10">CG-Epi3</strain>
    </source>
</reference>
<evidence type="ECO:0000256" key="2">
    <source>
        <dbReference type="ARBA" id="ARBA00001947"/>
    </source>
</evidence>
<keyword evidence="8" id="KW-0170">Cobalt</keyword>
<keyword evidence="7" id="KW-0482">Metalloprotease</keyword>
<evidence type="ECO:0000313" key="11">
    <source>
        <dbReference type="Proteomes" id="UP000183138"/>
    </source>
</evidence>
<protein>
    <recommendedName>
        <fullName evidence="9">Peptidase M20 dimerisation domain-containing protein</fullName>
    </recommendedName>
</protein>
<keyword evidence="6" id="KW-0862">Zinc</keyword>
<dbReference type="Pfam" id="PF01546">
    <property type="entry name" value="Peptidase_M20"/>
    <property type="match status" value="1"/>
</dbReference>
<keyword evidence="3" id="KW-0645">Protease</keyword>
<dbReference type="FunFam" id="3.40.630.10:FF:000015">
    <property type="entry name" value="Aminoacyl-histidine dipeptidase PepD"/>
    <property type="match status" value="1"/>
</dbReference>
<evidence type="ECO:0000256" key="5">
    <source>
        <dbReference type="ARBA" id="ARBA00022801"/>
    </source>
</evidence>
<dbReference type="GO" id="GO:0005829">
    <property type="term" value="C:cytosol"/>
    <property type="evidence" value="ECO:0007669"/>
    <property type="project" value="TreeGrafter"/>
</dbReference>
<dbReference type="PANTHER" id="PTHR43501:SF1">
    <property type="entry name" value="CYTOSOL NON-SPECIFIC DIPEPTIDASE"/>
    <property type="match status" value="1"/>
</dbReference>
<evidence type="ECO:0000259" key="9">
    <source>
        <dbReference type="Pfam" id="PF07687"/>
    </source>
</evidence>
<dbReference type="InterPro" id="IPR002933">
    <property type="entry name" value="Peptidase_M20"/>
</dbReference>
<dbReference type="PIRSF" id="PIRSF016599">
    <property type="entry name" value="Xaa-His_dipept"/>
    <property type="match status" value="1"/>
</dbReference>
<dbReference type="CDD" id="cd03890">
    <property type="entry name" value="M20_pepD"/>
    <property type="match status" value="1"/>
</dbReference>
<evidence type="ECO:0000256" key="4">
    <source>
        <dbReference type="ARBA" id="ARBA00022723"/>
    </source>
</evidence>
<dbReference type="GO" id="GO:0006508">
    <property type="term" value="P:proteolysis"/>
    <property type="evidence" value="ECO:0007669"/>
    <property type="project" value="UniProtKB-KW"/>
</dbReference>
<dbReference type="GO" id="GO:0070573">
    <property type="term" value="F:metallodipeptidase activity"/>
    <property type="evidence" value="ECO:0007669"/>
    <property type="project" value="TreeGrafter"/>
</dbReference>
<comment type="caution">
    <text evidence="10">The sequence shown here is derived from an EMBL/GenBank/DDBJ whole genome shotgun (WGS) entry which is preliminary data.</text>
</comment>
<dbReference type="InterPro" id="IPR011650">
    <property type="entry name" value="Peptidase_M20_dimer"/>
</dbReference>